<dbReference type="Gene3D" id="2.60.120.1440">
    <property type="match status" value="1"/>
</dbReference>
<sequence>MSSSGAFKAIAPDAGPLDPAVVAQAAEWIVRLQYEDSPASRQDCAAWRAADPSHELAWQRMSALGQDLQAGTRGMAAPLAAAALEQARDAGRRARRNGLKWMLGLGLTAGLAWQARGMLEGAAPWTGLLADLRTGTGERREVTLEDGTRLALNTRSAVDVEFDARQRRIVLRAGEIMVTTAPDSAARPLLVSTAHGDLLPVGTRFAVRHLDQPGQPIRVAVFEGAVDIHPHGALAVQRVSAGLQREFTAAALSPEHPLPAGGGAWTGGMLVASRMPFEDFIAELGRYRPGLLRCDPGVAGLQVTGAFPLDDSDRVLAMLEQVLPVRAEYRTRYWVTLTRR</sequence>
<protein>
    <submittedName>
        <fullName evidence="3">DUF4880 domain-containing protein</fullName>
    </submittedName>
</protein>
<evidence type="ECO:0000313" key="4">
    <source>
        <dbReference type="Proteomes" id="UP000308430"/>
    </source>
</evidence>
<dbReference type="EMBL" id="SSOC01000001">
    <property type="protein sequence ID" value="THF67058.1"/>
    <property type="molecule type" value="Genomic_DNA"/>
</dbReference>
<dbReference type="Proteomes" id="UP000308430">
    <property type="component" value="Unassembled WGS sequence"/>
</dbReference>
<name>A0A4S4B339_9RHOO</name>
<dbReference type="Pfam" id="PF04773">
    <property type="entry name" value="FecR"/>
    <property type="match status" value="1"/>
</dbReference>
<dbReference type="InterPro" id="IPR012373">
    <property type="entry name" value="Ferrdict_sens_TM"/>
</dbReference>
<dbReference type="AlphaFoldDB" id="A0A4S4B339"/>
<dbReference type="RefSeq" id="WP_136346467.1">
    <property type="nucleotide sequence ID" value="NZ_SSOC01000001.1"/>
</dbReference>
<evidence type="ECO:0000259" key="1">
    <source>
        <dbReference type="Pfam" id="PF04773"/>
    </source>
</evidence>
<dbReference type="OrthoDB" id="1100567at2"/>
<proteinExistence type="predicted"/>
<gene>
    <name evidence="3" type="ORF">E6C76_01325</name>
</gene>
<dbReference type="InterPro" id="IPR032623">
    <property type="entry name" value="FecR_N"/>
</dbReference>
<evidence type="ECO:0000313" key="3">
    <source>
        <dbReference type="EMBL" id="THF67058.1"/>
    </source>
</evidence>
<dbReference type="GO" id="GO:0016989">
    <property type="term" value="F:sigma factor antagonist activity"/>
    <property type="evidence" value="ECO:0007669"/>
    <property type="project" value="TreeGrafter"/>
</dbReference>
<accession>A0A4S4B339</accession>
<dbReference type="InterPro" id="IPR006860">
    <property type="entry name" value="FecR"/>
</dbReference>
<reference evidence="3 4" key="1">
    <citation type="submission" date="2019-04" db="EMBL/GenBank/DDBJ databases">
        <title>Azoarcus nasutitermitis sp. nov. isolated from termite nest.</title>
        <authorList>
            <person name="Lin S.-Y."/>
            <person name="Hameed A."/>
            <person name="Hsu Y.-H."/>
            <person name="Young C.-C."/>
        </authorList>
    </citation>
    <scope>NUCLEOTIDE SEQUENCE [LARGE SCALE GENOMIC DNA]</scope>
    <source>
        <strain evidence="3 4">CC-YHH838</strain>
    </source>
</reference>
<keyword evidence="4" id="KW-1185">Reference proteome</keyword>
<dbReference type="Pfam" id="PF16220">
    <property type="entry name" value="DUF4880"/>
    <property type="match status" value="1"/>
</dbReference>
<dbReference type="PANTHER" id="PTHR30273:SF2">
    <property type="entry name" value="PROTEIN FECR"/>
    <property type="match status" value="1"/>
</dbReference>
<dbReference type="PIRSF" id="PIRSF018266">
    <property type="entry name" value="FecR"/>
    <property type="match status" value="1"/>
</dbReference>
<evidence type="ECO:0000259" key="2">
    <source>
        <dbReference type="Pfam" id="PF16220"/>
    </source>
</evidence>
<organism evidence="3 4">
    <name type="scientific">Pseudothauera nasutitermitis</name>
    <dbReference type="NCBI Taxonomy" id="2565930"/>
    <lineage>
        <taxon>Bacteria</taxon>
        <taxon>Pseudomonadati</taxon>
        <taxon>Pseudomonadota</taxon>
        <taxon>Betaproteobacteria</taxon>
        <taxon>Rhodocyclales</taxon>
        <taxon>Zoogloeaceae</taxon>
        <taxon>Pseudothauera</taxon>
    </lineage>
</organism>
<comment type="caution">
    <text evidence="3">The sequence shown here is derived from an EMBL/GenBank/DDBJ whole genome shotgun (WGS) entry which is preliminary data.</text>
</comment>
<feature type="domain" description="FecR protein" evidence="1">
    <location>
        <begin position="131"/>
        <end position="226"/>
    </location>
</feature>
<feature type="domain" description="FecR N-terminal" evidence="2">
    <location>
        <begin position="24"/>
        <end position="64"/>
    </location>
</feature>
<dbReference type="PANTHER" id="PTHR30273">
    <property type="entry name" value="PERIPLASMIC SIGNAL SENSOR AND SIGMA FACTOR ACTIVATOR FECR-RELATED"/>
    <property type="match status" value="1"/>
</dbReference>